<name>A0ABU0U225_9SPHI</name>
<dbReference type="Proteomes" id="UP001244640">
    <property type="component" value="Unassembled WGS sequence"/>
</dbReference>
<comment type="caution">
    <text evidence="1">The sequence shown here is derived from an EMBL/GenBank/DDBJ whole genome shotgun (WGS) entry which is preliminary data.</text>
</comment>
<proteinExistence type="predicted"/>
<evidence type="ECO:0000313" key="1">
    <source>
        <dbReference type="EMBL" id="MDQ1149010.1"/>
    </source>
</evidence>
<gene>
    <name evidence="1" type="ORF">QE382_000994</name>
</gene>
<dbReference type="EMBL" id="JAUTBA010000001">
    <property type="protein sequence ID" value="MDQ1149010.1"/>
    <property type="molecule type" value="Genomic_DNA"/>
</dbReference>
<sequence>MKNNSGLLLKDWIPFFASSKKRFVDGQLLLHECPIVACYSR</sequence>
<dbReference type="RefSeq" id="WP_293883827.1">
    <property type="nucleotide sequence ID" value="NZ_JAUTBA010000001.1"/>
</dbReference>
<evidence type="ECO:0000313" key="2">
    <source>
        <dbReference type="Proteomes" id="UP001244640"/>
    </source>
</evidence>
<reference evidence="1 2" key="1">
    <citation type="submission" date="2023-07" db="EMBL/GenBank/DDBJ databases">
        <title>Functional and genomic diversity of the sorghum phyllosphere microbiome.</title>
        <authorList>
            <person name="Shade A."/>
        </authorList>
    </citation>
    <scope>NUCLEOTIDE SEQUENCE [LARGE SCALE GENOMIC DNA]</scope>
    <source>
        <strain evidence="1 2">SORGH_AS_0892</strain>
    </source>
</reference>
<protein>
    <submittedName>
        <fullName evidence="1">Uncharacterized protein</fullName>
    </submittedName>
</protein>
<keyword evidence="2" id="KW-1185">Reference proteome</keyword>
<accession>A0ABU0U225</accession>
<organism evidence="1 2">
    <name type="scientific">Sphingobacterium zeae</name>
    <dbReference type="NCBI Taxonomy" id="1776859"/>
    <lineage>
        <taxon>Bacteria</taxon>
        <taxon>Pseudomonadati</taxon>
        <taxon>Bacteroidota</taxon>
        <taxon>Sphingobacteriia</taxon>
        <taxon>Sphingobacteriales</taxon>
        <taxon>Sphingobacteriaceae</taxon>
        <taxon>Sphingobacterium</taxon>
    </lineage>
</organism>